<feature type="transmembrane region" description="Helical" evidence="1">
    <location>
        <begin position="20"/>
        <end position="45"/>
    </location>
</feature>
<feature type="transmembrane region" description="Helical" evidence="1">
    <location>
        <begin position="145"/>
        <end position="167"/>
    </location>
</feature>
<evidence type="ECO:0000256" key="1">
    <source>
        <dbReference type="SAM" id="Phobius"/>
    </source>
</evidence>
<keyword evidence="3" id="KW-1185">Reference proteome</keyword>
<organism evidence="2 3">
    <name type="scientific">Gracilibacillus ureilyticus</name>
    <dbReference type="NCBI Taxonomy" id="531814"/>
    <lineage>
        <taxon>Bacteria</taxon>
        <taxon>Bacillati</taxon>
        <taxon>Bacillota</taxon>
        <taxon>Bacilli</taxon>
        <taxon>Bacillales</taxon>
        <taxon>Bacillaceae</taxon>
        <taxon>Gracilibacillus</taxon>
    </lineage>
</organism>
<evidence type="ECO:0000313" key="3">
    <source>
        <dbReference type="Proteomes" id="UP000199687"/>
    </source>
</evidence>
<feature type="transmembrane region" description="Helical" evidence="1">
    <location>
        <begin position="75"/>
        <end position="94"/>
    </location>
</feature>
<gene>
    <name evidence="2" type="ORF">SAMN04487944_102229</name>
</gene>
<accession>A0A1H9MXY1</accession>
<dbReference type="InterPro" id="IPR006938">
    <property type="entry name" value="DUF624"/>
</dbReference>
<protein>
    <submittedName>
        <fullName evidence="2">Uncharacterized membrane protein YesL</fullName>
    </submittedName>
</protein>
<dbReference type="AlphaFoldDB" id="A0A1H9MXY1"/>
<feature type="transmembrane region" description="Helical" evidence="1">
    <location>
        <begin position="100"/>
        <end position="124"/>
    </location>
</feature>
<dbReference type="STRING" id="531814.SAMN04487944_102229"/>
<reference evidence="2 3" key="1">
    <citation type="submission" date="2016-10" db="EMBL/GenBank/DDBJ databases">
        <authorList>
            <person name="de Groot N.N."/>
        </authorList>
    </citation>
    <scope>NUCLEOTIDE SEQUENCE [LARGE SCALE GENOMIC DNA]</scope>
    <source>
        <strain evidence="2 3">CGMCC 1.7727</strain>
    </source>
</reference>
<keyword evidence="1" id="KW-0812">Transmembrane</keyword>
<dbReference type="EMBL" id="FOGL01000002">
    <property type="protein sequence ID" value="SER28528.1"/>
    <property type="molecule type" value="Genomic_DNA"/>
</dbReference>
<name>A0A1H9MXY1_9BACI</name>
<keyword evidence="1" id="KW-0472">Membrane</keyword>
<feature type="transmembrane region" description="Helical" evidence="1">
    <location>
        <begin position="173"/>
        <end position="193"/>
    </location>
</feature>
<proteinExistence type="predicted"/>
<dbReference type="Proteomes" id="UP000199687">
    <property type="component" value="Unassembled WGS sequence"/>
</dbReference>
<dbReference type="Pfam" id="PF04854">
    <property type="entry name" value="DUF624"/>
    <property type="match status" value="1"/>
</dbReference>
<sequence length="211" mass="23964">MVESLDRILKALLKIVWLNFLWFASALTGLLIFGIFPATVALLTVSHNVIEKKLDFPIYHHFINIYKKEFGRANLSGWLLVLCAIILYLNYQIIDQSNGQVPLIVVFSFYFLIIIYSLVAIWIFPLMSCFEGNIIQYLKNAIIIGLTKFIYTILNLLCLTVCLYISLEIPAMFLFVTAGLTGILVMSVSVNVFSKTGLLQRTSLNIINQKN</sequence>
<keyword evidence="1" id="KW-1133">Transmembrane helix</keyword>
<evidence type="ECO:0000313" key="2">
    <source>
        <dbReference type="EMBL" id="SER28528.1"/>
    </source>
</evidence>